<dbReference type="PRINTS" id="PR01415">
    <property type="entry name" value="ANKYRIN"/>
</dbReference>
<dbReference type="GO" id="GO:0000502">
    <property type="term" value="C:proteasome complex"/>
    <property type="evidence" value="ECO:0007669"/>
    <property type="project" value="UniProtKB-KW"/>
</dbReference>
<dbReference type="EMBL" id="WVTB01000119">
    <property type="protein sequence ID" value="KAF3796993.1"/>
    <property type="molecule type" value="Genomic_DNA"/>
</dbReference>
<dbReference type="InterPro" id="IPR002110">
    <property type="entry name" value="Ankyrin_rpt"/>
</dbReference>
<dbReference type="RefSeq" id="XP_045256157.1">
    <property type="nucleotide sequence ID" value="XM_045415413.1"/>
</dbReference>
<evidence type="ECO:0000313" key="5">
    <source>
        <dbReference type="Proteomes" id="UP000613401"/>
    </source>
</evidence>
<feature type="repeat" description="ANK" evidence="3">
    <location>
        <begin position="130"/>
        <end position="162"/>
    </location>
</feature>
<dbReference type="Gene3D" id="1.25.40.20">
    <property type="entry name" value="Ankyrin repeat-containing domain"/>
    <property type="match status" value="2"/>
</dbReference>
<evidence type="ECO:0000256" key="1">
    <source>
        <dbReference type="ARBA" id="ARBA00022737"/>
    </source>
</evidence>
<proteinExistence type="predicted"/>
<reference evidence="4" key="1">
    <citation type="journal article" date="2020" name="Phytopathology">
        <title>Genome sequence and comparative analysis of Colletotrichum gloeosporioides isolated from Liriodendron leaves.</title>
        <authorList>
            <person name="Fu F.F."/>
            <person name="Hao Z."/>
            <person name="Wang P."/>
            <person name="Lu Y."/>
            <person name="Xue L.J."/>
            <person name="Wei G."/>
            <person name="Tian Y."/>
            <person name="Baishi H."/>
            <person name="Xu H."/>
            <person name="Shi J."/>
            <person name="Cheng T."/>
            <person name="Wang G."/>
            <person name="Yi Y."/>
            <person name="Chen J."/>
        </authorList>
    </citation>
    <scope>NUCLEOTIDE SEQUENCE</scope>
    <source>
        <strain evidence="4">Lc1</strain>
    </source>
</reference>
<dbReference type="SUPFAM" id="SSF48403">
    <property type="entry name" value="Ankyrin repeat"/>
    <property type="match status" value="1"/>
</dbReference>
<feature type="repeat" description="ANK" evidence="3">
    <location>
        <begin position="96"/>
        <end position="129"/>
    </location>
</feature>
<dbReference type="PROSITE" id="PS50088">
    <property type="entry name" value="ANK_REPEAT"/>
    <property type="match status" value="5"/>
</dbReference>
<dbReference type="Pfam" id="PF00023">
    <property type="entry name" value="Ank"/>
    <property type="match status" value="1"/>
</dbReference>
<dbReference type="PANTHER" id="PTHR24171">
    <property type="entry name" value="ANKYRIN REPEAT DOMAIN-CONTAINING PROTEIN 39-RELATED"/>
    <property type="match status" value="1"/>
</dbReference>
<gene>
    <name evidence="4" type="ORF">GCG54_00015635</name>
</gene>
<evidence type="ECO:0000256" key="2">
    <source>
        <dbReference type="ARBA" id="ARBA00023043"/>
    </source>
</evidence>
<dbReference type="PROSITE" id="PS50297">
    <property type="entry name" value="ANK_REP_REGION"/>
    <property type="match status" value="3"/>
</dbReference>
<keyword evidence="1" id="KW-0677">Repeat</keyword>
<feature type="repeat" description="ANK" evidence="3">
    <location>
        <begin position="165"/>
        <end position="197"/>
    </location>
</feature>
<feature type="repeat" description="ANK" evidence="3">
    <location>
        <begin position="198"/>
        <end position="230"/>
    </location>
</feature>
<keyword evidence="2 3" id="KW-0040">ANK repeat</keyword>
<dbReference type="Proteomes" id="UP000613401">
    <property type="component" value="Unassembled WGS sequence"/>
</dbReference>
<keyword evidence="4" id="KW-0647">Proteasome</keyword>
<dbReference type="GeneID" id="69022737"/>
<dbReference type="Pfam" id="PF12796">
    <property type="entry name" value="Ank_2"/>
    <property type="match status" value="2"/>
</dbReference>
<evidence type="ECO:0000256" key="3">
    <source>
        <dbReference type="PROSITE-ProRule" id="PRU00023"/>
    </source>
</evidence>
<feature type="repeat" description="ANK" evidence="3">
    <location>
        <begin position="62"/>
        <end position="95"/>
    </location>
</feature>
<comment type="caution">
    <text evidence="4">The sequence shown here is derived from an EMBL/GenBank/DDBJ whole genome shotgun (WGS) entry which is preliminary data.</text>
</comment>
<reference evidence="4" key="2">
    <citation type="submission" date="2020-03" db="EMBL/GenBank/DDBJ databases">
        <authorList>
            <person name="Fu F.-F."/>
            <person name="Chen J."/>
        </authorList>
    </citation>
    <scope>NUCLEOTIDE SEQUENCE</scope>
    <source>
        <strain evidence="4">Lc1</strain>
    </source>
</reference>
<name>A0A8H8WN77_COLGL</name>
<accession>A0A8H8WN77</accession>
<keyword evidence="5" id="KW-1185">Reference proteome</keyword>
<dbReference type="InterPro" id="IPR036770">
    <property type="entry name" value="Ankyrin_rpt-contain_sf"/>
</dbReference>
<protein>
    <submittedName>
        <fullName evidence="4">Putative 26S proteasome regulatory subunit p28</fullName>
    </submittedName>
</protein>
<evidence type="ECO:0000313" key="4">
    <source>
        <dbReference type="EMBL" id="KAF3796993.1"/>
    </source>
</evidence>
<dbReference type="SMART" id="SM00248">
    <property type="entry name" value="ANK"/>
    <property type="match status" value="5"/>
</dbReference>
<organism evidence="4 5">
    <name type="scientific">Colletotrichum gloeosporioides</name>
    <name type="common">Anthracnose fungus</name>
    <name type="synonym">Glomerella cingulata</name>
    <dbReference type="NCBI Taxonomy" id="474922"/>
    <lineage>
        <taxon>Eukaryota</taxon>
        <taxon>Fungi</taxon>
        <taxon>Dikarya</taxon>
        <taxon>Ascomycota</taxon>
        <taxon>Pezizomycotina</taxon>
        <taxon>Sordariomycetes</taxon>
        <taxon>Hypocreomycetidae</taxon>
        <taxon>Glomerellales</taxon>
        <taxon>Glomerellaceae</taxon>
        <taxon>Colletotrichum</taxon>
        <taxon>Colletotrichum gloeosporioides species complex</taxon>
    </lineage>
</organism>
<dbReference type="AlphaFoldDB" id="A0A8H8WN77"/>
<sequence length="259" mass="28378">MDDTRDKFPLHSAARESRAGQFQLQRHFSGYFNSLTHSRRCRNSEADNVQTDPKLAFREDDDGRLPLHWAISSNCTEIVILLAQQRGFNPDIQDGSGWTPLMIAASIKDGEGLVHLLLQKGADANLKNHNGQSVLHFVASKNNLDVAKMLLNHDPPASTRVRDKRGQYPIHRAAAVGSIPMMKLLVNNKSPLDATDTSGYTALHHAVAEGHGDAAVALLKAGADYGKKDQDGCLALDLAPDKEVRRYIERAAEGEGIDL</sequence>